<feature type="transmembrane region" description="Helical" evidence="11">
    <location>
        <begin position="392"/>
        <end position="414"/>
    </location>
</feature>
<evidence type="ECO:0000256" key="9">
    <source>
        <dbReference type="ARBA" id="ARBA00023136"/>
    </source>
</evidence>
<evidence type="ECO:0000256" key="4">
    <source>
        <dbReference type="ARBA" id="ARBA00022475"/>
    </source>
</evidence>
<dbReference type="InterPro" id="IPR038377">
    <property type="entry name" value="Na/Glc_symporter_sf"/>
</dbReference>
<evidence type="ECO:0000256" key="12">
    <source>
        <dbReference type="SAM" id="SignalP"/>
    </source>
</evidence>
<feature type="chain" id="PRO_5015750058" evidence="12">
    <location>
        <begin position="20"/>
        <end position="899"/>
    </location>
</feature>
<dbReference type="GO" id="GO:0006814">
    <property type="term" value="P:sodium ion transport"/>
    <property type="evidence" value="ECO:0007669"/>
    <property type="project" value="UniProtKB-KW"/>
</dbReference>
<gene>
    <name evidence="13" type="ORF">C8E01_101128</name>
</gene>
<evidence type="ECO:0000256" key="3">
    <source>
        <dbReference type="ARBA" id="ARBA00022448"/>
    </source>
</evidence>
<dbReference type="PROSITE" id="PS50283">
    <property type="entry name" value="NA_SOLUT_SYMP_3"/>
    <property type="match status" value="1"/>
</dbReference>
<keyword evidence="14" id="KW-1185">Reference proteome</keyword>
<keyword evidence="5 11" id="KW-0812">Transmembrane</keyword>
<proteinExistence type="inferred from homology"/>
<comment type="similarity">
    <text evidence="2">Belongs to the sodium:solute symporter (SSF) (TC 2.A.21) family.</text>
</comment>
<keyword evidence="9 11" id="KW-0472">Membrane</keyword>
<dbReference type="InterPro" id="IPR015915">
    <property type="entry name" value="Kelch-typ_b-propeller"/>
</dbReference>
<dbReference type="Gene3D" id="1.20.1730.10">
    <property type="entry name" value="Sodium/glucose cotransporter"/>
    <property type="match status" value="1"/>
</dbReference>
<dbReference type="PANTHER" id="PTHR42985:SF40">
    <property type="entry name" value="LD47995P-RELATED"/>
    <property type="match status" value="1"/>
</dbReference>
<feature type="transmembrane region" description="Helical" evidence="11">
    <location>
        <begin position="660"/>
        <end position="685"/>
    </location>
</feature>
<feature type="transmembrane region" description="Helical" evidence="11">
    <location>
        <begin position="434"/>
        <end position="454"/>
    </location>
</feature>
<organism evidence="13 14">
    <name type="scientific">Pontibacter virosus</name>
    <dbReference type="NCBI Taxonomy" id="1765052"/>
    <lineage>
        <taxon>Bacteria</taxon>
        <taxon>Pseudomonadati</taxon>
        <taxon>Bacteroidota</taxon>
        <taxon>Cytophagia</taxon>
        <taxon>Cytophagales</taxon>
        <taxon>Hymenobacteraceae</taxon>
        <taxon>Pontibacter</taxon>
    </lineage>
</organism>
<feature type="transmembrane region" description="Helical" evidence="11">
    <location>
        <begin position="466"/>
        <end position="484"/>
    </location>
</feature>
<evidence type="ECO:0000256" key="10">
    <source>
        <dbReference type="ARBA" id="ARBA00023201"/>
    </source>
</evidence>
<feature type="transmembrane region" description="Helical" evidence="11">
    <location>
        <begin position="792"/>
        <end position="814"/>
    </location>
</feature>
<dbReference type="GO" id="GO:0015293">
    <property type="term" value="F:symporter activity"/>
    <property type="evidence" value="ECO:0007669"/>
    <property type="project" value="TreeGrafter"/>
</dbReference>
<evidence type="ECO:0000256" key="6">
    <source>
        <dbReference type="ARBA" id="ARBA00022989"/>
    </source>
</evidence>
<evidence type="ECO:0000313" key="14">
    <source>
        <dbReference type="Proteomes" id="UP000245466"/>
    </source>
</evidence>
<evidence type="ECO:0000256" key="11">
    <source>
        <dbReference type="SAM" id="Phobius"/>
    </source>
</evidence>
<dbReference type="GO" id="GO:0005886">
    <property type="term" value="C:plasma membrane"/>
    <property type="evidence" value="ECO:0007669"/>
    <property type="project" value="UniProtKB-SubCell"/>
</dbReference>
<dbReference type="NCBIfam" id="TIGR00813">
    <property type="entry name" value="sss"/>
    <property type="match status" value="1"/>
</dbReference>
<evidence type="ECO:0000256" key="1">
    <source>
        <dbReference type="ARBA" id="ARBA00004651"/>
    </source>
</evidence>
<dbReference type="Gene3D" id="2.120.10.80">
    <property type="entry name" value="Kelch-type beta propeller"/>
    <property type="match status" value="1"/>
</dbReference>
<sequence>MKRILTLLLALLAVTESKAWQPMQNSMKWSVAASLPAATGQPLQPGLAGAAGGVHNSALLIAGGANFPEGLPWEGGRKKYWQDIFVLLKDEKGDYAWHSQSFKLPEPLGYSASVTTGKGILSIGGENEQGIQSTVQLLQWNPGSKEVTVTPMPDLPLPLTNAAATLIGNQVYVAGGETTGQASKALYRLDMAVPARGWEKLPDLPTALSHAVAVAQSNGEYPVLYLIGGRAQSPTGVSELHGTTFRFDPKKNEWKQLSTLSDGKGNETTLSAATGLPTGANYILVLGGDKGNIFTQIEQLNAAIPKATDEAEKQQLQASKLRLQTVHDGFSRDVYLYNTVTDSWTKTDQLPYAPVTTFAARWDNDVLIPSGEIRPGVRTPDILKGSLESQQYFGWLDYVVVVLYLLLMVGIGLWTSRHQDTTDDYFRGGQRIPAWAAGLSIYGTQLSAITFMSIPAKTYATNWNYFILQITIILVIPVITTYFIPFYRRLQITSAYEYLEQRFNYAARAMASLLYIMLQMGRLAIVLLLPSLALTLVTGINVNLCIVLMGAITIFYTMKGGIEAVIWTDVAQVVILLGGALVCLVMIPLQLEGDAATIWQTIQDNDKLDILNTTFTFNEPTLWVVLLGGLAINVISYGTDQSVVQRYITTRDEAGAKRSMRLGAWMALPSALIFFSIGTLLYLFFKEHPEKVNYQLQSQDAIFPWYIVRELPAGITGLLIAAVFAAAMSTLSSSMNSVTTALITDFYRRFYPRKSEKNYLTAAKALTMTIGILGTSLALVMAQWGISSLWDQFNMILGLFTGGLGGLFVLGIFTKRANSKGAITGLLLSGMVQFYISQYTNINLLLYAFTGLVSCVVFGYVFSLLFGKDKKDIDDLTMYREDHLKSKNTNKNKVGEEVF</sequence>
<accession>A0A2U1B588</accession>
<evidence type="ECO:0000256" key="8">
    <source>
        <dbReference type="ARBA" id="ARBA00023065"/>
    </source>
</evidence>
<keyword evidence="12" id="KW-0732">Signal</keyword>
<keyword evidence="7" id="KW-0915">Sodium</keyword>
<dbReference type="Proteomes" id="UP000245466">
    <property type="component" value="Unassembled WGS sequence"/>
</dbReference>
<feature type="transmembrane region" description="Helical" evidence="11">
    <location>
        <begin position="621"/>
        <end position="639"/>
    </location>
</feature>
<keyword evidence="8" id="KW-0406">Ion transport</keyword>
<feature type="transmembrane region" description="Helical" evidence="11">
    <location>
        <begin position="570"/>
        <end position="591"/>
    </location>
</feature>
<dbReference type="EMBL" id="QEKI01000001">
    <property type="protein sequence ID" value="PVY43772.1"/>
    <property type="molecule type" value="Genomic_DNA"/>
</dbReference>
<dbReference type="InterPro" id="IPR051163">
    <property type="entry name" value="Sodium:Solute_Symporter_SSF"/>
</dbReference>
<evidence type="ECO:0000313" key="13">
    <source>
        <dbReference type="EMBL" id="PVY43772.1"/>
    </source>
</evidence>
<keyword evidence="3" id="KW-0813">Transport</keyword>
<dbReference type="CDD" id="cd11495">
    <property type="entry name" value="SLC5sbd_NIS-like_u3"/>
    <property type="match status" value="1"/>
</dbReference>
<dbReference type="InterPro" id="IPR056734">
    <property type="entry name" value="NANM"/>
</dbReference>
<dbReference type="RefSeq" id="WP_243409358.1">
    <property type="nucleotide sequence ID" value="NZ_QEKI01000001.1"/>
</dbReference>
<feature type="transmembrane region" description="Helical" evidence="11">
    <location>
        <begin position="535"/>
        <end position="558"/>
    </location>
</feature>
<evidence type="ECO:0000256" key="7">
    <source>
        <dbReference type="ARBA" id="ARBA00023053"/>
    </source>
</evidence>
<name>A0A2U1B588_9BACT</name>
<reference evidence="13 14" key="1">
    <citation type="submission" date="2018-04" db="EMBL/GenBank/DDBJ databases">
        <title>Genomic Encyclopedia of Type Strains, Phase IV (KMG-IV): sequencing the most valuable type-strain genomes for metagenomic binning, comparative biology and taxonomic classification.</title>
        <authorList>
            <person name="Goeker M."/>
        </authorList>
    </citation>
    <scope>NUCLEOTIDE SEQUENCE [LARGE SCALE GENOMIC DNA]</scope>
    <source>
        <strain evidence="13 14">DSM 100231</strain>
    </source>
</reference>
<feature type="signal peptide" evidence="12">
    <location>
        <begin position="1"/>
        <end position="19"/>
    </location>
</feature>
<feature type="transmembrane region" description="Helical" evidence="11">
    <location>
        <begin position="765"/>
        <end position="786"/>
    </location>
</feature>
<comment type="caution">
    <text evidence="13">The sequence shown here is derived from an EMBL/GenBank/DDBJ whole genome shotgun (WGS) entry which is preliminary data.</text>
</comment>
<keyword evidence="10" id="KW-0739">Sodium transport</keyword>
<dbReference type="AlphaFoldDB" id="A0A2U1B588"/>
<evidence type="ECO:0000256" key="2">
    <source>
        <dbReference type="ARBA" id="ARBA00006434"/>
    </source>
</evidence>
<feature type="transmembrane region" description="Helical" evidence="11">
    <location>
        <begin position="505"/>
        <end position="529"/>
    </location>
</feature>
<dbReference type="PANTHER" id="PTHR42985">
    <property type="entry name" value="SODIUM-COUPLED MONOCARBOXYLATE TRANSPORTER"/>
    <property type="match status" value="1"/>
</dbReference>
<comment type="subcellular location">
    <subcellularLocation>
        <location evidence="1">Cell membrane</location>
        <topology evidence="1">Multi-pass membrane protein</topology>
    </subcellularLocation>
</comment>
<keyword evidence="4" id="KW-1003">Cell membrane</keyword>
<dbReference type="Pfam" id="PF24996">
    <property type="entry name" value="NANM"/>
    <property type="match status" value="2"/>
</dbReference>
<dbReference type="SUPFAM" id="SSF117281">
    <property type="entry name" value="Kelch motif"/>
    <property type="match status" value="1"/>
</dbReference>
<dbReference type="Pfam" id="PF00474">
    <property type="entry name" value="SSF"/>
    <property type="match status" value="1"/>
</dbReference>
<dbReference type="InterPro" id="IPR001734">
    <property type="entry name" value="Na/solute_symporter"/>
</dbReference>
<keyword evidence="6 11" id="KW-1133">Transmembrane helix</keyword>
<evidence type="ECO:0000256" key="5">
    <source>
        <dbReference type="ARBA" id="ARBA00022692"/>
    </source>
</evidence>
<feature type="transmembrane region" description="Helical" evidence="11">
    <location>
        <begin position="844"/>
        <end position="866"/>
    </location>
</feature>
<protein>
    <submittedName>
        <fullName evidence="13">Cyclically-permuted mutarotase family protein</fullName>
    </submittedName>
</protein>